<evidence type="ECO:0000313" key="1">
    <source>
        <dbReference type="EMBL" id="CEK92948.1"/>
    </source>
</evidence>
<sequence length="84" mass="9786">MEPILNNKYVSISPNPVLPMSDMDDVSKRQMTAKRRFLRRILNISKREIIENATIRSKVGIKVATEFIQRQVELFGHINTIVFK</sequence>
<name>A0A0B7BJ71_9EUPU</name>
<organism evidence="1">
    <name type="scientific">Arion vulgaris</name>
    <dbReference type="NCBI Taxonomy" id="1028688"/>
    <lineage>
        <taxon>Eukaryota</taxon>
        <taxon>Metazoa</taxon>
        <taxon>Spiralia</taxon>
        <taxon>Lophotrochozoa</taxon>
        <taxon>Mollusca</taxon>
        <taxon>Gastropoda</taxon>
        <taxon>Heterobranchia</taxon>
        <taxon>Euthyneura</taxon>
        <taxon>Panpulmonata</taxon>
        <taxon>Eupulmonata</taxon>
        <taxon>Stylommatophora</taxon>
        <taxon>Helicina</taxon>
        <taxon>Arionoidea</taxon>
        <taxon>Arionidae</taxon>
        <taxon>Arion</taxon>
    </lineage>
</organism>
<accession>A0A0B7BJ71</accession>
<reference evidence="1" key="1">
    <citation type="submission" date="2014-12" db="EMBL/GenBank/DDBJ databases">
        <title>Insight into the proteome of Arion vulgaris.</title>
        <authorList>
            <person name="Aradska J."/>
            <person name="Bulat T."/>
            <person name="Smidak R."/>
            <person name="Sarate P."/>
            <person name="Gangsoo J."/>
            <person name="Sialana F."/>
            <person name="Bilban M."/>
            <person name="Lubec G."/>
        </authorList>
    </citation>
    <scope>NUCLEOTIDE SEQUENCE</scope>
    <source>
        <tissue evidence="1">Skin</tissue>
    </source>
</reference>
<dbReference type="AlphaFoldDB" id="A0A0B7BJ71"/>
<protein>
    <submittedName>
        <fullName evidence="1">Uncharacterized protein</fullName>
    </submittedName>
</protein>
<dbReference type="EMBL" id="HACG01046083">
    <property type="protein sequence ID" value="CEK92948.1"/>
    <property type="molecule type" value="Transcribed_RNA"/>
</dbReference>
<gene>
    <name evidence="1" type="primary">ORF191103</name>
</gene>
<proteinExistence type="predicted"/>